<sequence length="238" mass="25472">MGYPPKHHLNADSPLPTRQACPWRTGRQDRVEAVKTTLIIMPGSPALVGELAPLDTAGAHLLGRMRDLFDDHLDTTDTPVDLVGSRAAGWHTAHTGSFRAWGAPQVQVGGGNHLPELVQRYALGRFADRVRGVRDNLASISTDALTVVAVDGATGLTQRAPSSLVDGAAEIDGWCRALLGGQRPGARTEQELVDAAVREPQLWLELADLADRVDTADLIAADTSHGVGRYVAVWTVTR</sequence>
<dbReference type="Proteomes" id="UP000001409">
    <property type="component" value="Chromosome"/>
</dbReference>
<evidence type="ECO:0000313" key="3">
    <source>
        <dbReference type="Proteomes" id="UP000001409"/>
    </source>
</evidence>
<dbReference type="EMBL" id="BA000035">
    <property type="protein sequence ID" value="BAC18649.1"/>
    <property type="molecule type" value="Genomic_DNA"/>
</dbReference>
<reference evidence="2 3" key="1">
    <citation type="journal article" date="2003" name="Genome Res.">
        <title>Comparative complete genome sequence analysis of the amino acid replacements responsible for the thermostability of Corynebacterium efficiens.</title>
        <authorList>
            <person name="Nishio Y."/>
            <person name="Nakamura Y."/>
            <person name="Kawarabayasi Y."/>
            <person name="Usuda Y."/>
            <person name="Kimura E."/>
            <person name="Sugimoto S."/>
            <person name="Matsui K."/>
            <person name="Yamagishi A."/>
            <person name="Kikuchi H."/>
            <person name="Ikeo K."/>
            <person name="Gojobori T."/>
        </authorList>
    </citation>
    <scope>NUCLEOTIDE SEQUENCE [LARGE SCALE GENOMIC DNA]</scope>
    <source>
        <strain evidence="3">DSM 44549 / YS-314 / AJ 12310 / JCM 11189 / NBRC 100395</strain>
    </source>
</reference>
<dbReference type="STRING" id="196164.gene:10742267"/>
<name>Q8FPD9_COREF</name>
<evidence type="ECO:0000313" key="2">
    <source>
        <dbReference type="EMBL" id="BAC18649.1"/>
    </source>
</evidence>
<feature type="region of interest" description="Disordered" evidence="1">
    <location>
        <begin position="1"/>
        <end position="21"/>
    </location>
</feature>
<dbReference type="KEGG" id="cef:CE1839"/>
<organism evidence="2 3">
    <name type="scientific">Corynebacterium efficiens (strain DSM 44549 / YS-314 / AJ 12310 / JCM 11189 / NBRC 100395)</name>
    <dbReference type="NCBI Taxonomy" id="196164"/>
    <lineage>
        <taxon>Bacteria</taxon>
        <taxon>Bacillati</taxon>
        <taxon>Actinomycetota</taxon>
        <taxon>Actinomycetes</taxon>
        <taxon>Mycobacteriales</taxon>
        <taxon>Corynebacteriaceae</taxon>
        <taxon>Corynebacterium</taxon>
    </lineage>
</organism>
<protein>
    <submittedName>
        <fullName evidence="2">Uncharacterized protein</fullName>
    </submittedName>
</protein>
<evidence type="ECO:0000256" key="1">
    <source>
        <dbReference type="SAM" id="MobiDB-lite"/>
    </source>
</evidence>
<dbReference type="AlphaFoldDB" id="Q8FPD9"/>
<dbReference type="eggNOG" id="COG3885">
    <property type="taxonomic scope" value="Bacteria"/>
</dbReference>
<dbReference type="HOGENOM" id="CLU_1223081_0_0_11"/>
<proteinExistence type="predicted"/>
<keyword evidence="3" id="KW-1185">Reference proteome</keyword>
<accession>Q8FPD9</accession>